<keyword evidence="1" id="KW-0812">Transmembrane</keyword>
<name>A0A8T8X1Y3_ASPJA</name>
<proteinExistence type="predicted"/>
<feature type="transmembrane region" description="Helical" evidence="1">
    <location>
        <begin position="63"/>
        <end position="84"/>
    </location>
</feature>
<accession>A0A8T8X1Y3</accession>
<dbReference type="EMBL" id="KZ824794">
    <property type="protein sequence ID" value="RAH81642.1"/>
    <property type="molecule type" value="Genomic_DNA"/>
</dbReference>
<reference evidence="2 3" key="1">
    <citation type="submission" date="2018-02" db="EMBL/GenBank/DDBJ databases">
        <title>The genomes of Aspergillus section Nigri reveals drivers in fungal speciation.</title>
        <authorList>
            <consortium name="DOE Joint Genome Institute"/>
            <person name="Vesth T.C."/>
            <person name="Nybo J."/>
            <person name="Theobald S."/>
            <person name="Brandl J."/>
            <person name="Frisvad J.C."/>
            <person name="Nielsen K.F."/>
            <person name="Lyhne E.K."/>
            <person name="Kogle M.E."/>
            <person name="Kuo A."/>
            <person name="Riley R."/>
            <person name="Clum A."/>
            <person name="Nolan M."/>
            <person name="Lipzen A."/>
            <person name="Salamov A."/>
            <person name="Henrissat B."/>
            <person name="Wiebenga A."/>
            <person name="De vries R.P."/>
            <person name="Grigoriev I.V."/>
            <person name="Mortensen U.H."/>
            <person name="Andersen M.R."/>
            <person name="Baker S.E."/>
        </authorList>
    </citation>
    <scope>NUCLEOTIDE SEQUENCE [LARGE SCALE GENOMIC DNA]</scope>
    <source>
        <strain evidence="2 3">CBS 114.51</strain>
    </source>
</reference>
<evidence type="ECO:0000313" key="3">
    <source>
        <dbReference type="Proteomes" id="UP000249497"/>
    </source>
</evidence>
<gene>
    <name evidence="2" type="ORF">BO86DRAFT_95754</name>
</gene>
<dbReference type="AlphaFoldDB" id="A0A8T8X1Y3"/>
<dbReference type="Proteomes" id="UP000249497">
    <property type="component" value="Unassembled WGS sequence"/>
</dbReference>
<keyword evidence="1" id="KW-1133">Transmembrane helix</keyword>
<dbReference type="GeneID" id="37181523"/>
<dbReference type="RefSeq" id="XP_025527536.1">
    <property type="nucleotide sequence ID" value="XM_025677830.1"/>
</dbReference>
<organism evidence="2 3">
    <name type="scientific">Aspergillus japonicus CBS 114.51</name>
    <dbReference type="NCBI Taxonomy" id="1448312"/>
    <lineage>
        <taxon>Eukaryota</taxon>
        <taxon>Fungi</taxon>
        <taxon>Dikarya</taxon>
        <taxon>Ascomycota</taxon>
        <taxon>Pezizomycotina</taxon>
        <taxon>Eurotiomycetes</taxon>
        <taxon>Eurotiomycetidae</taxon>
        <taxon>Eurotiales</taxon>
        <taxon>Aspergillaceae</taxon>
        <taxon>Aspergillus</taxon>
        <taxon>Aspergillus subgen. Circumdati</taxon>
    </lineage>
</organism>
<evidence type="ECO:0000313" key="2">
    <source>
        <dbReference type="EMBL" id="RAH81642.1"/>
    </source>
</evidence>
<keyword evidence="3" id="KW-1185">Reference proteome</keyword>
<protein>
    <submittedName>
        <fullName evidence="2">Uncharacterized protein</fullName>
    </submittedName>
</protein>
<sequence>MGVVQAEMETHRRYMRDAFAKGTASLLPFLTCKLKLSNPPLLCESLYVLTLSRATFRVPLGSVLCFIGLLVIPLLVGLLVILGIDFGTQHGCTGSIKIVKEASGETLILSHFRDEKVGRSNGEEGPRRLINIETVGSEGVE</sequence>
<evidence type="ECO:0000256" key="1">
    <source>
        <dbReference type="SAM" id="Phobius"/>
    </source>
</evidence>
<keyword evidence="1" id="KW-0472">Membrane</keyword>